<dbReference type="NCBIfam" id="TIGR02436">
    <property type="entry name" value="four helix bundle protein"/>
    <property type="match status" value="1"/>
</dbReference>
<keyword evidence="2" id="KW-1185">Reference proteome</keyword>
<dbReference type="InterPro" id="IPR012657">
    <property type="entry name" value="23S_rRNA-intervening_sequence"/>
</dbReference>
<proteinExistence type="predicted"/>
<dbReference type="Proteomes" id="UP000602260">
    <property type="component" value="Unassembled WGS sequence"/>
</dbReference>
<dbReference type="AlphaFoldDB" id="A0A8J6J296"/>
<dbReference type="PANTHER" id="PTHR38471:SF2">
    <property type="entry name" value="FOUR HELIX BUNDLE PROTEIN"/>
    <property type="match status" value="1"/>
</dbReference>
<dbReference type="RefSeq" id="WP_186877768.1">
    <property type="nucleotide sequence ID" value="NZ_JACOPN010000002.1"/>
</dbReference>
<dbReference type="EMBL" id="JACOPN010000002">
    <property type="protein sequence ID" value="MBC5716286.1"/>
    <property type="molecule type" value="Genomic_DNA"/>
</dbReference>
<evidence type="ECO:0000313" key="1">
    <source>
        <dbReference type="EMBL" id="MBC5716286.1"/>
    </source>
</evidence>
<comment type="caution">
    <text evidence="1">The sequence shown here is derived from an EMBL/GenBank/DDBJ whole genome shotgun (WGS) entry which is preliminary data.</text>
</comment>
<evidence type="ECO:0000313" key="2">
    <source>
        <dbReference type="Proteomes" id="UP000602260"/>
    </source>
</evidence>
<dbReference type="SUPFAM" id="SSF158446">
    <property type="entry name" value="IVS-encoded protein-like"/>
    <property type="match status" value="1"/>
</dbReference>
<dbReference type="Gene3D" id="1.20.1440.60">
    <property type="entry name" value="23S rRNA-intervening sequence"/>
    <property type="match status" value="1"/>
</dbReference>
<reference evidence="1" key="1">
    <citation type="submission" date="2020-08" db="EMBL/GenBank/DDBJ databases">
        <title>Genome public.</title>
        <authorList>
            <person name="Liu C."/>
            <person name="Sun Q."/>
        </authorList>
    </citation>
    <scope>NUCLEOTIDE SEQUENCE</scope>
    <source>
        <strain evidence="1">BX5</strain>
    </source>
</reference>
<sequence>MNDNSPSRTKSLLFAKRIVHLSQYLCDEKKEYVLSKQLLRSGTSIGANLAEAQYGSSRKDFLNKTYIALKECAETLYWLELLYSCDYLTQAEYASMFHDCEELRKILASITRTMRNSD</sequence>
<name>A0A8J6J296_9FIRM</name>
<gene>
    <name evidence="1" type="ORF">H8S55_02935</name>
</gene>
<dbReference type="InterPro" id="IPR036583">
    <property type="entry name" value="23S_rRNA_IVS_sf"/>
</dbReference>
<dbReference type="PIRSF" id="PIRSF035652">
    <property type="entry name" value="CHP02436"/>
    <property type="match status" value="1"/>
</dbReference>
<protein>
    <submittedName>
        <fullName evidence="1">Four helix bundle protein</fullName>
    </submittedName>
</protein>
<organism evidence="1 2">
    <name type="scientific">Flintibacter faecis</name>
    <dbReference type="NCBI Taxonomy" id="2763047"/>
    <lineage>
        <taxon>Bacteria</taxon>
        <taxon>Bacillati</taxon>
        <taxon>Bacillota</taxon>
        <taxon>Clostridia</taxon>
        <taxon>Eubacteriales</taxon>
        <taxon>Flintibacter</taxon>
    </lineage>
</organism>
<dbReference type="PANTHER" id="PTHR38471">
    <property type="entry name" value="FOUR HELIX BUNDLE PROTEIN"/>
    <property type="match status" value="1"/>
</dbReference>
<accession>A0A8J6J296</accession>
<dbReference type="Pfam" id="PF05635">
    <property type="entry name" value="23S_rRNA_IVP"/>
    <property type="match status" value="1"/>
</dbReference>